<organism evidence="2 3">
    <name type="scientific">Madurella mycetomatis</name>
    <dbReference type="NCBI Taxonomy" id="100816"/>
    <lineage>
        <taxon>Eukaryota</taxon>
        <taxon>Fungi</taxon>
        <taxon>Dikarya</taxon>
        <taxon>Ascomycota</taxon>
        <taxon>Pezizomycotina</taxon>
        <taxon>Sordariomycetes</taxon>
        <taxon>Sordariomycetidae</taxon>
        <taxon>Sordariales</taxon>
        <taxon>Sordariales incertae sedis</taxon>
        <taxon>Madurella</taxon>
    </lineage>
</organism>
<name>A0A175VZL7_9PEZI</name>
<dbReference type="AlphaFoldDB" id="A0A175VZL7"/>
<keyword evidence="2" id="KW-0418">Kinase</keyword>
<feature type="repeat" description="ANK" evidence="1">
    <location>
        <begin position="15"/>
        <end position="47"/>
    </location>
</feature>
<reference evidence="2 3" key="1">
    <citation type="journal article" date="2016" name="Genome Announc.">
        <title>Genome Sequence of Madurella mycetomatis mm55, Isolated from a Human Mycetoma Case in Sudan.</title>
        <authorList>
            <person name="Smit S."/>
            <person name="Derks M.F."/>
            <person name="Bervoets S."/>
            <person name="Fahal A."/>
            <person name="van Leeuwen W."/>
            <person name="van Belkum A."/>
            <person name="van de Sande W.W."/>
        </authorList>
    </citation>
    <scope>NUCLEOTIDE SEQUENCE [LARGE SCALE GENOMIC DNA]</scope>
    <source>
        <strain evidence="3">mm55</strain>
    </source>
</reference>
<dbReference type="PROSITE" id="PS50297">
    <property type="entry name" value="ANK_REP_REGION"/>
    <property type="match status" value="1"/>
</dbReference>
<sequence length="65" mass="6843">MPLEKGADANLKGGHFGTVLQVAAAGGHDKIIQMLLEKGADINMQGRIYGNALQAASKEDHEKIA</sequence>
<accession>A0A175VZL7</accession>
<evidence type="ECO:0000313" key="2">
    <source>
        <dbReference type="EMBL" id="KXX76906.1"/>
    </source>
</evidence>
<keyword evidence="3" id="KW-1185">Reference proteome</keyword>
<proteinExistence type="predicted"/>
<dbReference type="Gene3D" id="1.25.40.20">
    <property type="entry name" value="Ankyrin repeat-containing domain"/>
    <property type="match status" value="1"/>
</dbReference>
<keyword evidence="1" id="KW-0040">ANK repeat</keyword>
<keyword evidence="2" id="KW-0808">Transferase</keyword>
<dbReference type="EMBL" id="LCTW02000187">
    <property type="protein sequence ID" value="KXX76906.1"/>
    <property type="molecule type" value="Genomic_DNA"/>
</dbReference>
<dbReference type="GO" id="GO:0016301">
    <property type="term" value="F:kinase activity"/>
    <property type="evidence" value="ECO:0007669"/>
    <property type="project" value="UniProtKB-KW"/>
</dbReference>
<gene>
    <name evidence="2" type="ORF">MMYC01_207519</name>
</gene>
<dbReference type="Proteomes" id="UP000078237">
    <property type="component" value="Unassembled WGS sequence"/>
</dbReference>
<dbReference type="OrthoDB" id="4588974at2759"/>
<dbReference type="PROSITE" id="PS50088">
    <property type="entry name" value="ANK_REPEAT"/>
    <property type="match status" value="1"/>
</dbReference>
<comment type="caution">
    <text evidence="2">The sequence shown here is derived from an EMBL/GenBank/DDBJ whole genome shotgun (WGS) entry which is preliminary data.</text>
</comment>
<evidence type="ECO:0000313" key="3">
    <source>
        <dbReference type="Proteomes" id="UP000078237"/>
    </source>
</evidence>
<dbReference type="InterPro" id="IPR002110">
    <property type="entry name" value="Ankyrin_rpt"/>
</dbReference>
<dbReference type="InterPro" id="IPR036770">
    <property type="entry name" value="Ankyrin_rpt-contain_sf"/>
</dbReference>
<dbReference type="STRING" id="100816.A0A175VZL7"/>
<protein>
    <submittedName>
        <fullName evidence="2">Serine/threonine-protein kinase TNNI3K</fullName>
    </submittedName>
</protein>
<dbReference type="SUPFAM" id="SSF48403">
    <property type="entry name" value="Ankyrin repeat"/>
    <property type="match status" value="1"/>
</dbReference>
<dbReference type="VEuPathDB" id="FungiDB:MMYC01_207519"/>
<evidence type="ECO:0000256" key="1">
    <source>
        <dbReference type="PROSITE-ProRule" id="PRU00023"/>
    </source>
</evidence>
<dbReference type="Pfam" id="PF12796">
    <property type="entry name" value="Ank_2"/>
    <property type="match status" value="1"/>
</dbReference>